<feature type="domain" description="UDP-glucose/GDP-mannose dehydrogenase C-terminal" evidence="11">
    <location>
        <begin position="386"/>
        <end position="523"/>
    </location>
</feature>
<dbReference type="SMART" id="SM00984">
    <property type="entry name" value="UDPG_MGDP_dh_C"/>
    <property type="match status" value="1"/>
</dbReference>
<accession>A0A2I2F5S3</accession>
<feature type="binding site" evidence="9">
    <location>
        <position position="393"/>
    </location>
    <ligand>
        <name>substrate</name>
    </ligand>
</feature>
<feature type="binding site" evidence="10">
    <location>
        <position position="49"/>
    </location>
    <ligand>
        <name>NAD(+)</name>
        <dbReference type="ChEBI" id="CHEBI:57540"/>
    </ligand>
</feature>
<dbReference type="Proteomes" id="UP000234585">
    <property type="component" value="Unassembled WGS sequence"/>
</dbReference>
<dbReference type="Pfam" id="PF03720">
    <property type="entry name" value="UDPG_MGDP_dh_C"/>
    <property type="match status" value="1"/>
</dbReference>
<dbReference type="Pfam" id="PF00984">
    <property type="entry name" value="UDPG_MGDP_dh"/>
    <property type="match status" value="1"/>
</dbReference>
<dbReference type="RefSeq" id="XP_024670006.1">
    <property type="nucleotide sequence ID" value="XM_024817709.1"/>
</dbReference>
<dbReference type="GO" id="GO:0000271">
    <property type="term" value="P:polysaccharide biosynthetic process"/>
    <property type="evidence" value="ECO:0007669"/>
    <property type="project" value="InterPro"/>
</dbReference>
<dbReference type="InterPro" id="IPR014027">
    <property type="entry name" value="UDP-Glc/GDP-Man_DH_C"/>
</dbReference>
<evidence type="ECO:0000256" key="1">
    <source>
        <dbReference type="ARBA" id="ARBA00004701"/>
    </source>
</evidence>
<keyword evidence="13" id="KW-1185">Reference proteome</keyword>
<evidence type="ECO:0000256" key="8">
    <source>
        <dbReference type="PIRSR" id="PIRSR500134-1"/>
    </source>
</evidence>
<dbReference type="EMBL" id="KZ559155">
    <property type="protein sequence ID" value="PLB35994.1"/>
    <property type="molecule type" value="Genomic_DNA"/>
</dbReference>
<dbReference type="EC" id="1.1.1.22" evidence="3 7"/>
<evidence type="ECO:0000313" key="13">
    <source>
        <dbReference type="Proteomes" id="UP000234585"/>
    </source>
</evidence>
<dbReference type="PIRSF" id="PIRSF500134">
    <property type="entry name" value="UDPglc_DH_bac"/>
    <property type="match status" value="1"/>
</dbReference>
<dbReference type="STRING" id="41067.A0A2I2F5S3"/>
<dbReference type="SUPFAM" id="SSF48179">
    <property type="entry name" value="6-phosphogluconate dehydrogenase C-terminal domain-like"/>
    <property type="match status" value="1"/>
</dbReference>
<dbReference type="OrthoDB" id="5059218at2759"/>
<dbReference type="GO" id="GO:0003979">
    <property type="term" value="F:UDP-glucose 6-dehydrogenase activity"/>
    <property type="evidence" value="ECO:0007669"/>
    <property type="project" value="UniProtKB-EC"/>
</dbReference>
<dbReference type="UniPathway" id="UPA00038">
    <property type="reaction ID" value="UER00491"/>
</dbReference>
<protein>
    <recommendedName>
        <fullName evidence="3 7">UDP-glucose 6-dehydrogenase</fullName>
        <ecNumber evidence="3 7">1.1.1.22</ecNumber>
    </recommendedName>
</protein>
<comment type="similarity">
    <text evidence="2 7">Belongs to the UDP-glucose/GDP-mannose dehydrogenase family.</text>
</comment>
<evidence type="ECO:0000256" key="10">
    <source>
        <dbReference type="PIRSR" id="PIRSR500134-3"/>
    </source>
</evidence>
<feature type="binding site" evidence="10">
    <location>
        <position position="182"/>
    </location>
    <ligand>
        <name>NAD(+)</name>
        <dbReference type="ChEBI" id="CHEBI:57540"/>
    </ligand>
</feature>
<evidence type="ECO:0000256" key="9">
    <source>
        <dbReference type="PIRSR" id="PIRSR500134-2"/>
    </source>
</evidence>
<feature type="binding site" evidence="10">
    <location>
        <position position="331"/>
    </location>
    <ligand>
        <name>NAD(+)</name>
        <dbReference type="ChEBI" id="CHEBI:57540"/>
    </ligand>
</feature>
<organism evidence="12 13">
    <name type="scientific">Aspergillus candidus</name>
    <dbReference type="NCBI Taxonomy" id="41067"/>
    <lineage>
        <taxon>Eukaryota</taxon>
        <taxon>Fungi</taxon>
        <taxon>Dikarya</taxon>
        <taxon>Ascomycota</taxon>
        <taxon>Pezizomycotina</taxon>
        <taxon>Eurotiomycetes</taxon>
        <taxon>Eurotiomycetidae</taxon>
        <taxon>Eurotiales</taxon>
        <taxon>Aspergillaceae</taxon>
        <taxon>Aspergillus</taxon>
        <taxon>Aspergillus subgen. Circumdati</taxon>
    </lineage>
</organism>
<evidence type="ECO:0000259" key="11">
    <source>
        <dbReference type="SMART" id="SM00984"/>
    </source>
</evidence>
<dbReference type="NCBIfam" id="TIGR03026">
    <property type="entry name" value="NDP-sugDHase"/>
    <property type="match status" value="1"/>
</dbReference>
<dbReference type="AlphaFoldDB" id="A0A2I2F5S3"/>
<evidence type="ECO:0000256" key="5">
    <source>
        <dbReference type="ARBA" id="ARBA00023027"/>
    </source>
</evidence>
<dbReference type="InterPro" id="IPR008927">
    <property type="entry name" value="6-PGluconate_DH-like_C_sf"/>
</dbReference>
<evidence type="ECO:0000256" key="4">
    <source>
        <dbReference type="ARBA" id="ARBA00023002"/>
    </source>
</evidence>
<name>A0A2I2F5S3_ASPCN</name>
<dbReference type="GO" id="GO:0006065">
    <property type="term" value="P:UDP-glucuronate biosynthetic process"/>
    <property type="evidence" value="ECO:0007669"/>
    <property type="project" value="UniProtKB-UniPathway"/>
</dbReference>
<keyword evidence="4 7" id="KW-0560">Oxidoreductase</keyword>
<dbReference type="InterPro" id="IPR036291">
    <property type="entry name" value="NAD(P)-bd_dom_sf"/>
</dbReference>
<dbReference type="GO" id="GO:0006024">
    <property type="term" value="P:glycosaminoglycan biosynthetic process"/>
    <property type="evidence" value="ECO:0007669"/>
    <property type="project" value="TreeGrafter"/>
</dbReference>
<feature type="active site" description="Nucleophile" evidence="8">
    <location>
        <position position="328"/>
    </location>
</feature>
<dbReference type="InterPro" id="IPR014026">
    <property type="entry name" value="UDP-Glc/GDP-Man_DH_dimer"/>
</dbReference>
<comment type="pathway">
    <text evidence="1">Nucleotide-sugar biosynthesis; UDP-alpha-D-glucuronate biosynthesis; UDP-alpha-D-glucuronate from UDP-alpha-D-glucose: step 1/1.</text>
</comment>
<dbReference type="InterPro" id="IPR036220">
    <property type="entry name" value="UDP-Glc/GDP-Man_DH_C_sf"/>
</dbReference>
<comment type="catalytic activity">
    <reaction evidence="6 7">
        <text>UDP-alpha-D-glucose + 2 NAD(+) + H2O = UDP-alpha-D-glucuronate + 2 NADH + 3 H(+)</text>
        <dbReference type="Rhea" id="RHEA:23596"/>
        <dbReference type="ChEBI" id="CHEBI:15377"/>
        <dbReference type="ChEBI" id="CHEBI:15378"/>
        <dbReference type="ChEBI" id="CHEBI:57540"/>
        <dbReference type="ChEBI" id="CHEBI:57945"/>
        <dbReference type="ChEBI" id="CHEBI:58052"/>
        <dbReference type="ChEBI" id="CHEBI:58885"/>
        <dbReference type="EC" id="1.1.1.22"/>
    </reaction>
</comment>
<dbReference type="GeneID" id="36524869"/>
<sequence>MRQTVPHSHAQNPDHPLRKICVMGAGHVGTSTSAVLAYRNPSCEVKVVDVNRDRISGWNSSSPPIFEPGLQEMLAEVSAGSGIFKDSAYFRELTSLRELHGVEEAGAEDIEDEPRAPNLTFSTDIAEGIAEADVVFICVDTPAHVNLSSVDHFDMDLTRHDGALRMIAESAVGHTVVVEKSTVPGGTSQRSADFLADYATPEKSFTVLSNPEYLAQGTSISDIMYPDRVIIGFTQDDPAAKAASEALANLYIPWVPSNRVLTMSLFSSELTKLAHNAFLAQRVSSINALSAICEASGGDIADVSRGLGMNARIGSKYLQASFGFGGSCLVKDTASLAYLARSLGLTEPSDYWKHVLLLNEHQKGRFAERVVTRLGGAPLLHRERIAVLGFAYKKETRDTRGTPARDVVLRLLKSGASVALYDPYASMTQIQTELGGQSSEPLVSATLQNDLTVSPSVYDACRDARAVVVLNEIPELDNRNAPGSNGADGVSTRRNAGSVVWDRIAENMREPRYVFDGKGFVDSRGLEQQGFIVEVVGR</sequence>
<evidence type="ECO:0000256" key="6">
    <source>
        <dbReference type="ARBA" id="ARBA00047473"/>
    </source>
</evidence>
<dbReference type="Gene3D" id="1.20.5.100">
    <property type="entry name" value="Cytochrome c1, transmembrane anchor, C-terminal"/>
    <property type="match status" value="1"/>
</dbReference>
<dbReference type="InterPro" id="IPR001732">
    <property type="entry name" value="UDP-Glc/GDP-Man_DH_N"/>
</dbReference>
<evidence type="ECO:0000256" key="2">
    <source>
        <dbReference type="ARBA" id="ARBA00006601"/>
    </source>
</evidence>
<feature type="binding site" evidence="10">
    <location>
        <position position="400"/>
    </location>
    <ligand>
        <name>NAD(+)</name>
        <dbReference type="ChEBI" id="CHEBI:57540"/>
    </ligand>
</feature>
<dbReference type="InterPro" id="IPR028357">
    <property type="entry name" value="UDPglc_DH_bac"/>
</dbReference>
<dbReference type="SUPFAM" id="SSF52413">
    <property type="entry name" value="UDP-glucose/GDP-mannose dehydrogenase C-terminal domain"/>
    <property type="match status" value="1"/>
</dbReference>
<dbReference type="InterPro" id="IPR028356">
    <property type="entry name" value="UDPglc_DH_euk"/>
</dbReference>
<dbReference type="GO" id="GO:0051287">
    <property type="term" value="F:NAD binding"/>
    <property type="evidence" value="ECO:0007669"/>
    <property type="project" value="InterPro"/>
</dbReference>
<feature type="binding site" evidence="9">
    <location>
        <begin position="317"/>
        <end position="321"/>
    </location>
    <ligand>
        <name>substrate</name>
    </ligand>
</feature>
<dbReference type="InterPro" id="IPR017476">
    <property type="entry name" value="UDP-Glc/GDP-Man"/>
</dbReference>
<feature type="binding site" evidence="9">
    <location>
        <position position="325"/>
    </location>
    <ligand>
        <name>substrate</name>
    </ligand>
</feature>
<dbReference type="Pfam" id="PF03721">
    <property type="entry name" value="UDPG_MGDP_dh_N"/>
    <property type="match status" value="2"/>
</dbReference>
<dbReference type="Gene3D" id="3.40.50.720">
    <property type="entry name" value="NAD(P)-binding Rossmann-like Domain"/>
    <property type="match status" value="2"/>
</dbReference>
<feature type="binding site" evidence="10">
    <location>
        <position position="54"/>
    </location>
    <ligand>
        <name>NAD(+)</name>
        <dbReference type="ChEBI" id="CHEBI:57540"/>
    </ligand>
</feature>
<feature type="binding site" evidence="9">
    <location>
        <position position="272"/>
    </location>
    <ligand>
        <name>substrate</name>
    </ligand>
</feature>
<dbReference type="GO" id="GO:0005634">
    <property type="term" value="C:nucleus"/>
    <property type="evidence" value="ECO:0007669"/>
    <property type="project" value="TreeGrafter"/>
</dbReference>
<proteinExistence type="inferred from homology"/>
<keyword evidence="5 7" id="KW-0520">NAD</keyword>
<evidence type="ECO:0000313" key="12">
    <source>
        <dbReference type="EMBL" id="PLB35994.1"/>
    </source>
</evidence>
<evidence type="ECO:0000256" key="3">
    <source>
        <dbReference type="ARBA" id="ARBA00012954"/>
    </source>
</evidence>
<dbReference type="PANTHER" id="PTHR11374:SF57">
    <property type="entry name" value="DEHYDROGENASE UGD1, PUTATIVE (AFU_ORTHOLOGUE AFUA_8G00920)-RELATED"/>
    <property type="match status" value="1"/>
</dbReference>
<dbReference type="SUPFAM" id="SSF51735">
    <property type="entry name" value="NAD(P)-binding Rossmann-fold domains"/>
    <property type="match status" value="1"/>
</dbReference>
<reference evidence="12 13" key="1">
    <citation type="submission" date="2017-12" db="EMBL/GenBank/DDBJ databases">
        <authorList>
            <consortium name="DOE Joint Genome Institute"/>
            <person name="Haridas S."/>
            <person name="Kjaerbolling I."/>
            <person name="Vesth T.C."/>
            <person name="Frisvad J.C."/>
            <person name="Nybo J.L."/>
            <person name="Theobald S."/>
            <person name="Kuo A."/>
            <person name="Bowyer P."/>
            <person name="Matsuda Y."/>
            <person name="Mondo S."/>
            <person name="Lyhne E.K."/>
            <person name="Kogle M.E."/>
            <person name="Clum A."/>
            <person name="Lipzen A."/>
            <person name="Salamov A."/>
            <person name="Ngan C.Y."/>
            <person name="Daum C."/>
            <person name="Chiniquy J."/>
            <person name="Barry K."/>
            <person name="LaButti K."/>
            <person name="Simmons B.A."/>
            <person name="Magnuson J.K."/>
            <person name="Mortensen U.H."/>
            <person name="Larsen T.O."/>
            <person name="Grigoriev I.V."/>
            <person name="Baker S.E."/>
            <person name="Andersen M.R."/>
            <person name="Nordberg H.P."/>
            <person name="Cantor M.N."/>
            <person name="Hua S.X."/>
        </authorList>
    </citation>
    <scope>NUCLEOTIDE SEQUENCE [LARGE SCALE GENOMIC DNA]</scope>
    <source>
        <strain evidence="12 13">CBS 102.13</strain>
    </source>
</reference>
<dbReference type="PIRSF" id="PIRSF000124">
    <property type="entry name" value="UDPglc_GDPman_dh"/>
    <property type="match status" value="1"/>
</dbReference>
<feature type="binding site" evidence="10">
    <location>
        <position position="141"/>
    </location>
    <ligand>
        <name>NAD(+)</name>
        <dbReference type="ChEBI" id="CHEBI:57540"/>
    </ligand>
</feature>
<gene>
    <name evidence="12" type="ORF">BDW47DRAFT_132968</name>
</gene>
<dbReference type="PANTHER" id="PTHR11374">
    <property type="entry name" value="UDP-GLUCOSE DEHYDROGENASE/UDP-MANNAC DEHYDROGENASE"/>
    <property type="match status" value="1"/>
</dbReference>
<evidence type="ECO:0000256" key="7">
    <source>
        <dbReference type="PIRNR" id="PIRNR000124"/>
    </source>
</evidence>
<dbReference type="FunFam" id="1.20.5.100:FF:000001">
    <property type="entry name" value="UDP-glucose 6-dehydrogenase"/>
    <property type="match status" value="1"/>
</dbReference>